<sequence length="74" mass="8593">FDPRILRVDKCSTKLDTLFLCSFLERPSNPHHDLANYQRNLILEEGVERFLFLDDFGLIKDRLGPSPTKSSERA</sequence>
<accession>A0A0K2UGP1</accession>
<name>A0A0K2UGP1_LEPSM</name>
<evidence type="ECO:0000313" key="1">
    <source>
        <dbReference type="EMBL" id="CDW37147.1"/>
    </source>
</evidence>
<proteinExistence type="predicted"/>
<protein>
    <submittedName>
        <fullName evidence="1">Uncharacterized protein</fullName>
    </submittedName>
</protein>
<dbReference type="EMBL" id="HACA01019786">
    <property type="protein sequence ID" value="CDW37147.1"/>
    <property type="molecule type" value="Transcribed_RNA"/>
</dbReference>
<organism evidence="1">
    <name type="scientific">Lepeophtheirus salmonis</name>
    <name type="common">Salmon louse</name>
    <name type="synonym">Caligus salmonis</name>
    <dbReference type="NCBI Taxonomy" id="72036"/>
    <lineage>
        <taxon>Eukaryota</taxon>
        <taxon>Metazoa</taxon>
        <taxon>Ecdysozoa</taxon>
        <taxon>Arthropoda</taxon>
        <taxon>Crustacea</taxon>
        <taxon>Multicrustacea</taxon>
        <taxon>Hexanauplia</taxon>
        <taxon>Copepoda</taxon>
        <taxon>Siphonostomatoida</taxon>
        <taxon>Caligidae</taxon>
        <taxon>Lepeophtheirus</taxon>
    </lineage>
</organism>
<feature type="non-terminal residue" evidence="1">
    <location>
        <position position="1"/>
    </location>
</feature>
<reference evidence="1" key="1">
    <citation type="submission" date="2014-05" db="EMBL/GenBank/DDBJ databases">
        <authorList>
            <person name="Chronopoulou M."/>
        </authorList>
    </citation>
    <scope>NUCLEOTIDE SEQUENCE</scope>
    <source>
        <tissue evidence="1">Whole organism</tissue>
    </source>
</reference>
<dbReference type="AlphaFoldDB" id="A0A0K2UGP1"/>